<evidence type="ECO:0000256" key="1">
    <source>
        <dbReference type="ARBA" id="ARBA00007461"/>
    </source>
</evidence>
<dbReference type="CDD" id="cd08060">
    <property type="entry name" value="MPN_UPF0172"/>
    <property type="match status" value="1"/>
</dbReference>
<evidence type="ECO:0000259" key="2">
    <source>
        <dbReference type="PROSITE" id="PS50249"/>
    </source>
</evidence>
<feature type="domain" description="MPN" evidence="2">
    <location>
        <begin position="6"/>
        <end position="135"/>
    </location>
</feature>
<proteinExistence type="inferred from homology"/>
<protein>
    <recommendedName>
        <fullName evidence="2">MPN domain-containing protein</fullName>
    </recommendedName>
</protein>
<dbReference type="InterPro" id="IPR005366">
    <property type="entry name" value="EMC8/9"/>
</dbReference>
<dbReference type="PANTHER" id="PTHR12941">
    <property type="entry name" value="ER MEMBRANE PROTEIN COMPLEX"/>
    <property type="match status" value="1"/>
</dbReference>
<dbReference type="InterPro" id="IPR037518">
    <property type="entry name" value="MPN"/>
</dbReference>
<name>A0A7S3A7R4_9RHOD</name>
<gene>
    <name evidence="3" type="ORF">RMAR00112_LOCUS31105</name>
</gene>
<dbReference type="AlphaFoldDB" id="A0A7S3A7R4"/>
<evidence type="ECO:0000313" key="3">
    <source>
        <dbReference type="EMBL" id="CAE0063034.1"/>
    </source>
</evidence>
<sequence>MEDLQSTIEPTAYGKVLLHASKHFSTAVHGILIGEEDGEKVKVLDAVAVNHGQLALAPMMEAALSMIDKKCQMDGTKMVGYYEGCELLEDRTPGVVASRVCDRLKEAFPQAFILMIDNDALTPGKLRSECALRLWVKAKGRTTYSQRGQVQVNGGKDKMKQLAPKILDSTLINSFNDFDDHCDDVSRDFFNANIEF</sequence>
<dbReference type="EMBL" id="HBHW01040431">
    <property type="protein sequence ID" value="CAE0063034.1"/>
    <property type="molecule type" value="Transcribed_RNA"/>
</dbReference>
<dbReference type="PROSITE" id="PS50249">
    <property type="entry name" value="MPN"/>
    <property type="match status" value="1"/>
</dbReference>
<dbReference type="GO" id="GO:0072546">
    <property type="term" value="C:EMC complex"/>
    <property type="evidence" value="ECO:0007669"/>
    <property type="project" value="InterPro"/>
</dbReference>
<dbReference type="Pfam" id="PF03665">
    <property type="entry name" value="UPF0172"/>
    <property type="match status" value="1"/>
</dbReference>
<organism evidence="3">
    <name type="scientific">Rhodosorus marinus</name>
    <dbReference type="NCBI Taxonomy" id="101924"/>
    <lineage>
        <taxon>Eukaryota</taxon>
        <taxon>Rhodophyta</taxon>
        <taxon>Stylonematophyceae</taxon>
        <taxon>Stylonematales</taxon>
        <taxon>Stylonemataceae</taxon>
        <taxon>Rhodosorus</taxon>
    </lineage>
</organism>
<reference evidence="3" key="1">
    <citation type="submission" date="2021-01" db="EMBL/GenBank/DDBJ databases">
        <authorList>
            <person name="Corre E."/>
            <person name="Pelletier E."/>
            <person name="Niang G."/>
            <person name="Scheremetjew M."/>
            <person name="Finn R."/>
            <person name="Kale V."/>
            <person name="Holt S."/>
            <person name="Cochrane G."/>
            <person name="Meng A."/>
            <person name="Brown T."/>
            <person name="Cohen L."/>
        </authorList>
    </citation>
    <scope>NUCLEOTIDE SEQUENCE</scope>
    <source>
        <strain evidence="3">CCMP 769</strain>
    </source>
</reference>
<comment type="similarity">
    <text evidence="1">Belongs to the EMC8/EMC9 family.</text>
</comment>
<accession>A0A7S3A7R4</accession>
<dbReference type="PANTHER" id="PTHR12941:SF10">
    <property type="entry name" value="ER MEMBRANE PROTEIN COMPLEX SUBUNIT 8_9 HOMOLOG"/>
    <property type="match status" value="1"/>
</dbReference>